<evidence type="ECO:0000256" key="1">
    <source>
        <dbReference type="SAM" id="MobiDB-lite"/>
    </source>
</evidence>
<evidence type="ECO:0000313" key="4">
    <source>
        <dbReference type="Proteomes" id="UP001595886"/>
    </source>
</evidence>
<sequence length="503" mass="52814">MPGIRHALGLGALLGFALAVAAPDAAARQGEPPYSLRQNAKLARVLPLAELAPLDAAMRRLEIDTAAAASLGARTKRTAVADPRTVSLTPQRDGVWDSLADGSQLWRVQVRAAGATDLRLAFDRYALPAGATLYVIGADGYYQGPYAADDGHGRFHAPVVPGDTATVELRVPAAAWPLADDALELSRVGAGFRDAFGREPIDLVKLGSPGRSGACNVNVVCPLGAPYGDEIRAVAYYEYFDDVEQGYYICSGTLLNNAARDRRNLFLTAAHCVSRASQAASMVLYWNYQSTQCVVLAAPGGGYFNDNQSGAALRATRPDVDVTLVELDQPPQSDWHVYYAGWDAGGAAPGGTIGIHHPRGDVKKITAGPAPSVSGNCTVASPTAPNTHWRAGPYSQGTTEGGSSGSALFARAGDVGQKRVIGTLSGGNALCQGTEPNAAQDCYGRVAIAWNGTNAAARLRDWLDPAGSGAIALDGLDSTAPTFVPPRHSERPLPPVLRQRPRR</sequence>
<gene>
    <name evidence="3" type="ORF">ACFO6Q_09035</name>
</gene>
<keyword evidence="2" id="KW-0732">Signal</keyword>
<feature type="signal peptide" evidence="2">
    <location>
        <begin position="1"/>
        <end position="21"/>
    </location>
</feature>
<dbReference type="InterPro" id="IPR043504">
    <property type="entry name" value="Peptidase_S1_PA_chymotrypsin"/>
</dbReference>
<feature type="chain" id="PRO_5045731477" evidence="2">
    <location>
        <begin position="22"/>
        <end position="503"/>
    </location>
</feature>
<dbReference type="EMBL" id="JBHSHD010000007">
    <property type="protein sequence ID" value="MFC4820469.1"/>
    <property type="molecule type" value="Genomic_DNA"/>
</dbReference>
<evidence type="ECO:0000256" key="2">
    <source>
        <dbReference type="SAM" id="SignalP"/>
    </source>
</evidence>
<evidence type="ECO:0000313" key="3">
    <source>
        <dbReference type="EMBL" id="MFC4820469.1"/>
    </source>
</evidence>
<keyword evidence="4" id="KW-1185">Reference proteome</keyword>
<organism evidence="3 4">
    <name type="scientific">Dokdonella ginsengisoli</name>
    <dbReference type="NCBI Taxonomy" id="363846"/>
    <lineage>
        <taxon>Bacteria</taxon>
        <taxon>Pseudomonadati</taxon>
        <taxon>Pseudomonadota</taxon>
        <taxon>Gammaproteobacteria</taxon>
        <taxon>Lysobacterales</taxon>
        <taxon>Rhodanobacteraceae</taxon>
        <taxon>Dokdonella</taxon>
    </lineage>
</organism>
<dbReference type="PANTHER" id="PTHR36234">
    <property type="entry name" value="LYSYL ENDOPEPTIDASE"/>
    <property type="match status" value="1"/>
</dbReference>
<dbReference type="InterPro" id="IPR009003">
    <property type="entry name" value="Peptidase_S1_PA"/>
</dbReference>
<dbReference type="EC" id="3.4.21.-" evidence="3"/>
<dbReference type="Gene3D" id="2.40.10.10">
    <property type="entry name" value="Trypsin-like serine proteases"/>
    <property type="match status" value="2"/>
</dbReference>
<dbReference type="RefSeq" id="WP_380020325.1">
    <property type="nucleotide sequence ID" value="NZ_JBHSHD010000007.1"/>
</dbReference>
<protein>
    <submittedName>
        <fullName evidence="3">Trypsin-like serine peptidase</fullName>
        <ecNumber evidence="3">3.4.21.-</ecNumber>
    </submittedName>
</protein>
<keyword evidence="3" id="KW-0378">Hydrolase</keyword>
<dbReference type="PANTHER" id="PTHR36234:SF5">
    <property type="entry name" value="LYSYL ENDOPEPTIDASE"/>
    <property type="match status" value="1"/>
</dbReference>
<proteinExistence type="predicted"/>
<dbReference type="GO" id="GO:0016787">
    <property type="term" value="F:hydrolase activity"/>
    <property type="evidence" value="ECO:0007669"/>
    <property type="project" value="UniProtKB-KW"/>
</dbReference>
<feature type="region of interest" description="Disordered" evidence="1">
    <location>
        <begin position="481"/>
        <end position="503"/>
    </location>
</feature>
<dbReference type="Pfam" id="PF13365">
    <property type="entry name" value="Trypsin_2"/>
    <property type="match status" value="1"/>
</dbReference>
<name>A0ABV9QV36_9GAMM</name>
<dbReference type="Proteomes" id="UP001595886">
    <property type="component" value="Unassembled WGS sequence"/>
</dbReference>
<dbReference type="PROSITE" id="PS00134">
    <property type="entry name" value="TRYPSIN_HIS"/>
    <property type="match status" value="1"/>
</dbReference>
<dbReference type="SUPFAM" id="SSF50494">
    <property type="entry name" value="Trypsin-like serine proteases"/>
    <property type="match status" value="1"/>
</dbReference>
<reference evidence="4" key="1">
    <citation type="journal article" date="2019" name="Int. J. Syst. Evol. Microbiol.">
        <title>The Global Catalogue of Microorganisms (GCM) 10K type strain sequencing project: providing services to taxonomists for standard genome sequencing and annotation.</title>
        <authorList>
            <consortium name="The Broad Institute Genomics Platform"/>
            <consortium name="The Broad Institute Genome Sequencing Center for Infectious Disease"/>
            <person name="Wu L."/>
            <person name="Ma J."/>
        </authorList>
    </citation>
    <scope>NUCLEOTIDE SEQUENCE [LARGE SCALE GENOMIC DNA]</scope>
    <source>
        <strain evidence="4">CCUG 30340</strain>
    </source>
</reference>
<accession>A0ABV9QV36</accession>
<dbReference type="InterPro" id="IPR018114">
    <property type="entry name" value="TRYPSIN_HIS"/>
</dbReference>
<comment type="caution">
    <text evidence="3">The sequence shown here is derived from an EMBL/GenBank/DDBJ whole genome shotgun (WGS) entry which is preliminary data.</text>
</comment>